<protein>
    <recommendedName>
        <fullName evidence="4">Arylamine N-acetyltransferase</fullName>
    </recommendedName>
</protein>
<keyword evidence="2" id="KW-0808">Transferase</keyword>
<dbReference type="InterPro" id="IPR053710">
    <property type="entry name" value="Arylamine_NAT_domain_sf"/>
</dbReference>
<dbReference type="PANTHER" id="PTHR11786">
    <property type="entry name" value="N-HYDROXYARYLAMINE O-ACETYLTRANSFERASE"/>
    <property type="match status" value="1"/>
</dbReference>
<dbReference type="EMBL" id="HBIZ01064557">
    <property type="protein sequence ID" value="CAE0787047.1"/>
    <property type="molecule type" value="Transcribed_RNA"/>
</dbReference>
<evidence type="ECO:0000313" key="3">
    <source>
        <dbReference type="EMBL" id="CAE0787047.1"/>
    </source>
</evidence>
<evidence type="ECO:0008006" key="4">
    <source>
        <dbReference type="Google" id="ProtNLM"/>
    </source>
</evidence>
<dbReference type="Gene3D" id="3.30.2140.20">
    <property type="match status" value="1"/>
</dbReference>
<gene>
    <name evidence="3" type="ORF">PCAR00345_LOCUS39755</name>
</gene>
<dbReference type="Pfam" id="PF00797">
    <property type="entry name" value="Acetyltransf_2"/>
    <property type="match status" value="1"/>
</dbReference>
<accession>A0A7S4FCR8</accession>
<evidence type="ECO:0000256" key="2">
    <source>
        <dbReference type="RuleBase" id="RU003452"/>
    </source>
</evidence>
<dbReference type="SUPFAM" id="SSF54001">
    <property type="entry name" value="Cysteine proteinases"/>
    <property type="match status" value="1"/>
</dbReference>
<evidence type="ECO:0000256" key="1">
    <source>
        <dbReference type="ARBA" id="ARBA00006547"/>
    </source>
</evidence>
<dbReference type="InterPro" id="IPR001447">
    <property type="entry name" value="Arylamine_N-AcTrfase"/>
</dbReference>
<proteinExistence type="inferred from homology"/>
<dbReference type="InterPro" id="IPR038765">
    <property type="entry name" value="Papain-like_cys_pep_sf"/>
</dbReference>
<sequence>MREPYLRRLGLTAPAAVSPTRAWLAALIAAQLSAVPFENVSLHSGTPISLSLPDLTDKIIHRGRGGFCFEVNYLFSELLKLMGYTVLLVPARVYAGDGFRGEPTHIVILVGGVADQPDHVRYLVDVGFGEPCIEPLLYDVLAGEQRSVEGMRSRIVEGESGEMVLEWCVDDSWKPRLSWTKSDAARQEALPFESIQAMCDTITAGSIFTEKLIVCMLTEHRKTTLAGSRLKVTSPRFGAESSQTVTQLTSLDEVRAVLDDKFGIRLTETQNLDMGASYAADPAVWSQL</sequence>
<organism evidence="3">
    <name type="scientific">Chrysotila carterae</name>
    <name type="common">Marine alga</name>
    <name type="synonym">Syracosphaera carterae</name>
    <dbReference type="NCBI Taxonomy" id="13221"/>
    <lineage>
        <taxon>Eukaryota</taxon>
        <taxon>Haptista</taxon>
        <taxon>Haptophyta</taxon>
        <taxon>Prymnesiophyceae</taxon>
        <taxon>Isochrysidales</taxon>
        <taxon>Isochrysidaceae</taxon>
        <taxon>Chrysotila</taxon>
    </lineage>
</organism>
<comment type="similarity">
    <text evidence="1 2">Belongs to the arylamine N-acetyltransferase family.</text>
</comment>
<keyword evidence="2" id="KW-0012">Acyltransferase</keyword>
<dbReference type="PANTHER" id="PTHR11786:SF0">
    <property type="entry name" value="ARYLAMINE N-ACETYLTRANSFERASE 4-RELATED"/>
    <property type="match status" value="1"/>
</dbReference>
<reference evidence="3" key="1">
    <citation type="submission" date="2021-01" db="EMBL/GenBank/DDBJ databases">
        <authorList>
            <person name="Corre E."/>
            <person name="Pelletier E."/>
            <person name="Niang G."/>
            <person name="Scheremetjew M."/>
            <person name="Finn R."/>
            <person name="Kale V."/>
            <person name="Holt S."/>
            <person name="Cochrane G."/>
            <person name="Meng A."/>
            <person name="Brown T."/>
            <person name="Cohen L."/>
        </authorList>
    </citation>
    <scope>NUCLEOTIDE SEQUENCE</scope>
    <source>
        <strain evidence="3">CCMP645</strain>
    </source>
</reference>
<dbReference type="GO" id="GO:0016407">
    <property type="term" value="F:acetyltransferase activity"/>
    <property type="evidence" value="ECO:0007669"/>
    <property type="project" value="InterPro"/>
</dbReference>
<dbReference type="AlphaFoldDB" id="A0A7S4FCR8"/>
<name>A0A7S4FCR8_CHRCT</name>
<dbReference type="PRINTS" id="PR01543">
    <property type="entry name" value="ANATRNSFRASE"/>
</dbReference>